<comment type="caution">
    <text evidence="2">The sequence shown here is derived from an EMBL/GenBank/DDBJ whole genome shotgun (WGS) entry which is preliminary data.</text>
</comment>
<sequence length="142" mass="14839">MLRVAACRHLVFPSGAPFPKGIGLPLFFIQEQTMSKFAISPIVAISFAVASMLAGGNAFAQQADQQAMLGGTGTVVRVRLVPAPVPQGNHAVQAVSAQDLVEVSVRASDGELYSATADRVHQPRLGASVRLVSFGNGLRVAE</sequence>
<gene>
    <name evidence="2" type="ORF">QZM56_37225</name>
</gene>
<name>A0AAP4RAS9_9BURK</name>
<evidence type="ECO:0000313" key="3">
    <source>
        <dbReference type="Proteomes" id="UP001172109"/>
    </source>
</evidence>
<dbReference type="RefSeq" id="WP_137962599.1">
    <property type="nucleotide sequence ID" value="NZ_JAUJQS010000046.1"/>
</dbReference>
<dbReference type="Proteomes" id="UP001172109">
    <property type="component" value="Unassembled WGS sequence"/>
</dbReference>
<evidence type="ECO:0000256" key="1">
    <source>
        <dbReference type="SAM" id="Phobius"/>
    </source>
</evidence>
<organism evidence="2 3">
    <name type="scientific">Burkholderia contaminans</name>
    <dbReference type="NCBI Taxonomy" id="488447"/>
    <lineage>
        <taxon>Bacteria</taxon>
        <taxon>Pseudomonadati</taxon>
        <taxon>Pseudomonadota</taxon>
        <taxon>Betaproteobacteria</taxon>
        <taxon>Burkholderiales</taxon>
        <taxon>Burkholderiaceae</taxon>
        <taxon>Burkholderia</taxon>
        <taxon>Burkholderia cepacia complex</taxon>
    </lineage>
</organism>
<reference evidence="2" key="1">
    <citation type="submission" date="2023-07" db="EMBL/GenBank/DDBJ databases">
        <title>A collection of bacterial strains from the Burkholderia cepacia Research Laboratory and Repository.</title>
        <authorList>
            <person name="Lipuma J."/>
            <person name="Spilker T."/>
            <person name="Caverly L."/>
        </authorList>
    </citation>
    <scope>NUCLEOTIDE SEQUENCE</scope>
    <source>
        <strain evidence="2">AU44979</strain>
    </source>
</reference>
<protein>
    <submittedName>
        <fullName evidence="2">Uncharacterized protein</fullName>
    </submittedName>
</protein>
<proteinExistence type="predicted"/>
<evidence type="ECO:0000313" key="2">
    <source>
        <dbReference type="EMBL" id="MDN7570140.1"/>
    </source>
</evidence>
<keyword evidence="1" id="KW-0812">Transmembrane</keyword>
<feature type="transmembrane region" description="Helical" evidence="1">
    <location>
        <begin position="37"/>
        <end position="60"/>
    </location>
</feature>
<accession>A0AAP4RAS9</accession>
<keyword evidence="1" id="KW-1133">Transmembrane helix</keyword>
<dbReference type="AlphaFoldDB" id="A0AAP4RAS9"/>
<keyword evidence="1" id="KW-0472">Membrane</keyword>
<dbReference type="EMBL" id="JAUJQS010000046">
    <property type="protein sequence ID" value="MDN7570140.1"/>
    <property type="molecule type" value="Genomic_DNA"/>
</dbReference>